<dbReference type="Proteomes" id="UP000460715">
    <property type="component" value="Unassembled WGS sequence"/>
</dbReference>
<feature type="compositionally biased region" description="Low complexity" evidence="1">
    <location>
        <begin position="10"/>
        <end position="21"/>
    </location>
</feature>
<gene>
    <name evidence="2" type="ORF">E0493_18035</name>
</gene>
<sequence length="70" mass="6880">MTADGPCRVPPVTRRSAPAAAAPVRAALVSVEAAEGAAFSCGSLPRVGSSDAAAPPLHDAVTRLSPESPS</sequence>
<organism evidence="2 3">
    <name type="scientific">Teichococcus coralli</name>
    <dbReference type="NCBI Taxonomy" id="2545983"/>
    <lineage>
        <taxon>Bacteria</taxon>
        <taxon>Pseudomonadati</taxon>
        <taxon>Pseudomonadota</taxon>
        <taxon>Alphaproteobacteria</taxon>
        <taxon>Acetobacterales</taxon>
        <taxon>Roseomonadaceae</taxon>
        <taxon>Roseomonas</taxon>
    </lineage>
</organism>
<dbReference type="RefSeq" id="WP_160938659.1">
    <property type="nucleotide sequence ID" value="NZ_SNVJ01000019.1"/>
</dbReference>
<accession>A0A845BPC0</accession>
<evidence type="ECO:0000313" key="2">
    <source>
        <dbReference type="EMBL" id="MXP65249.1"/>
    </source>
</evidence>
<feature type="region of interest" description="Disordered" evidence="1">
    <location>
        <begin position="1"/>
        <end position="21"/>
    </location>
</feature>
<proteinExistence type="predicted"/>
<dbReference type="EMBL" id="SNVJ01000019">
    <property type="protein sequence ID" value="MXP65249.1"/>
    <property type="molecule type" value="Genomic_DNA"/>
</dbReference>
<evidence type="ECO:0000256" key="1">
    <source>
        <dbReference type="SAM" id="MobiDB-lite"/>
    </source>
</evidence>
<reference evidence="2 3" key="1">
    <citation type="submission" date="2019-03" db="EMBL/GenBank/DDBJ databases">
        <title>Roseomonas sp. a novel Roseomonas species isolated from Sea whip Gorgonian.</title>
        <authorList>
            <person name="Li F."/>
            <person name="Pan X."/>
            <person name="Huang S."/>
            <person name="Li Z."/>
            <person name="Meng B."/>
        </authorList>
    </citation>
    <scope>NUCLEOTIDE SEQUENCE [LARGE SCALE GENOMIC DNA]</scope>
    <source>
        <strain evidence="2 3">M0104</strain>
    </source>
</reference>
<dbReference type="AlphaFoldDB" id="A0A845BPC0"/>
<evidence type="ECO:0000313" key="3">
    <source>
        <dbReference type="Proteomes" id="UP000460715"/>
    </source>
</evidence>
<keyword evidence="3" id="KW-1185">Reference proteome</keyword>
<name>A0A845BPC0_9PROT</name>
<comment type="caution">
    <text evidence="2">The sequence shown here is derived from an EMBL/GenBank/DDBJ whole genome shotgun (WGS) entry which is preliminary data.</text>
</comment>
<protein>
    <submittedName>
        <fullName evidence="2">Uncharacterized protein</fullName>
    </submittedName>
</protein>
<feature type="region of interest" description="Disordered" evidence="1">
    <location>
        <begin position="47"/>
        <end position="70"/>
    </location>
</feature>